<feature type="domain" description="DUF2249" evidence="2">
    <location>
        <begin position="199"/>
        <end position="267"/>
    </location>
</feature>
<proteinExistence type="predicted"/>
<keyword evidence="4" id="KW-1185">Reference proteome</keyword>
<reference evidence="3 4" key="1">
    <citation type="submission" date="2020-08" db="EMBL/GenBank/DDBJ databases">
        <title>Genome sequence of Nocardioides mesophilus KACC 16243T.</title>
        <authorList>
            <person name="Hyun D.-W."/>
            <person name="Bae J.-W."/>
        </authorList>
    </citation>
    <scope>NUCLEOTIDE SEQUENCE [LARGE SCALE GENOMIC DNA]</scope>
    <source>
        <strain evidence="3 4">KACC 16243</strain>
    </source>
</reference>
<dbReference type="AlphaFoldDB" id="A0A7G9R764"/>
<gene>
    <name evidence="3" type="ORF">H9L09_12585</name>
</gene>
<accession>A0A7G9R764</accession>
<dbReference type="KEGG" id="nmes:H9L09_12585"/>
<organism evidence="3 4">
    <name type="scientific">Nocardioides mesophilus</name>
    <dbReference type="NCBI Taxonomy" id="433659"/>
    <lineage>
        <taxon>Bacteria</taxon>
        <taxon>Bacillati</taxon>
        <taxon>Actinomycetota</taxon>
        <taxon>Actinomycetes</taxon>
        <taxon>Propionibacteriales</taxon>
        <taxon>Nocardioidaceae</taxon>
        <taxon>Nocardioides</taxon>
    </lineage>
</organism>
<dbReference type="Pfam" id="PF01814">
    <property type="entry name" value="Hemerythrin"/>
    <property type="match status" value="1"/>
</dbReference>
<evidence type="ECO:0000313" key="3">
    <source>
        <dbReference type="EMBL" id="QNN51439.1"/>
    </source>
</evidence>
<dbReference type="Gene3D" id="1.20.120.520">
    <property type="entry name" value="nmb1532 protein domain like"/>
    <property type="match status" value="1"/>
</dbReference>
<evidence type="ECO:0000313" key="4">
    <source>
        <dbReference type="Proteomes" id="UP000515947"/>
    </source>
</evidence>
<dbReference type="InterPro" id="IPR012312">
    <property type="entry name" value="Hemerythrin-like"/>
</dbReference>
<protein>
    <submittedName>
        <fullName evidence="3">DUF2249 domain-containing protein</fullName>
    </submittedName>
</protein>
<evidence type="ECO:0000259" key="2">
    <source>
        <dbReference type="Pfam" id="PF10006"/>
    </source>
</evidence>
<dbReference type="Pfam" id="PF10006">
    <property type="entry name" value="DUF2249"/>
    <property type="match status" value="1"/>
</dbReference>
<dbReference type="Proteomes" id="UP000515947">
    <property type="component" value="Chromosome"/>
</dbReference>
<dbReference type="InterPro" id="IPR018720">
    <property type="entry name" value="DUF2249"/>
</dbReference>
<feature type="domain" description="Hemerythrin-like" evidence="1">
    <location>
        <begin position="17"/>
        <end position="141"/>
    </location>
</feature>
<dbReference type="EMBL" id="CP060713">
    <property type="protein sequence ID" value="QNN51439.1"/>
    <property type="molecule type" value="Genomic_DNA"/>
</dbReference>
<name>A0A7G9R764_9ACTN</name>
<evidence type="ECO:0000259" key="1">
    <source>
        <dbReference type="Pfam" id="PF01814"/>
    </source>
</evidence>
<sequence length="272" mass="28089">MNDVVIASTEADAAAAAAVEQHHAQMAGALALRVETLVDAAARADEVNARAALADLTGWCEHELVPHALAEEQAMYPAARAKPEGRLLVDGMLAEHVVITGLVRDLTGAADPVRAAATARALQVIFDSHLAKENELVLPLLAAAPDVSVADLLGGMHELLGGHEHGHEHGAEQAQAGEPAGGCGGACGCGEVDGPGYPELDARGVPHAIRHATIFGALEAVAPGGGLVLVAPHDPVPLLAQVEQRSPGRFAVEYLERGPEAWRIAFVRRTAA</sequence>
<dbReference type="RefSeq" id="WP_187577275.1">
    <property type="nucleotide sequence ID" value="NZ_CP060713.1"/>
</dbReference>